<evidence type="ECO:0000256" key="9">
    <source>
        <dbReference type="RuleBase" id="RU363038"/>
    </source>
</evidence>
<evidence type="ECO:0000259" key="11">
    <source>
        <dbReference type="SMART" id="SM01016"/>
    </source>
</evidence>
<dbReference type="PROSITE" id="PS00178">
    <property type="entry name" value="AA_TRNA_LIGASE_I"/>
    <property type="match status" value="1"/>
</dbReference>
<dbReference type="GO" id="GO:0005737">
    <property type="term" value="C:cytoplasm"/>
    <property type="evidence" value="ECO:0007669"/>
    <property type="project" value="UniProtKB-SubCell"/>
</dbReference>
<evidence type="ECO:0000256" key="4">
    <source>
        <dbReference type="ARBA" id="ARBA00022840"/>
    </source>
</evidence>
<dbReference type="InterPro" id="IPR001412">
    <property type="entry name" value="aa-tRNA-synth_I_CS"/>
</dbReference>
<dbReference type="InterPro" id="IPR005148">
    <property type="entry name" value="Arg-tRNA-synth_N"/>
</dbReference>
<evidence type="ECO:0000256" key="3">
    <source>
        <dbReference type="ARBA" id="ARBA00022741"/>
    </source>
</evidence>
<protein>
    <recommendedName>
        <fullName evidence="8">Arginine--tRNA ligase</fullName>
        <ecNumber evidence="8">6.1.1.19</ecNumber>
    </recommendedName>
    <alternativeName>
        <fullName evidence="8">Arginyl-tRNA synthetase</fullName>
        <shortName evidence="8">ArgRS</shortName>
    </alternativeName>
</protein>
<dbReference type="GO" id="GO:0006420">
    <property type="term" value="P:arginyl-tRNA aminoacylation"/>
    <property type="evidence" value="ECO:0007669"/>
    <property type="project" value="UniProtKB-UniRule"/>
</dbReference>
<dbReference type="PANTHER" id="PTHR11956:SF5">
    <property type="entry name" value="ARGININE--TRNA LIGASE, CYTOPLASMIC"/>
    <property type="match status" value="1"/>
</dbReference>
<evidence type="ECO:0000313" key="12">
    <source>
        <dbReference type="EMBL" id="HHK69160.1"/>
    </source>
</evidence>
<comment type="subcellular location">
    <subcellularLocation>
        <location evidence="8">Cytoplasm</location>
    </subcellularLocation>
</comment>
<dbReference type="SMART" id="SM00836">
    <property type="entry name" value="DALR_1"/>
    <property type="match status" value="1"/>
</dbReference>
<dbReference type="SUPFAM" id="SSF47323">
    <property type="entry name" value="Anticodon-binding domain of a subclass of class I aminoacyl-tRNA synthetases"/>
    <property type="match status" value="1"/>
</dbReference>
<dbReference type="PRINTS" id="PR01038">
    <property type="entry name" value="TRNASYNTHARG"/>
</dbReference>
<dbReference type="EMBL" id="DRWN01000069">
    <property type="protein sequence ID" value="HHK69160.1"/>
    <property type="molecule type" value="Genomic_DNA"/>
</dbReference>
<dbReference type="EC" id="6.1.1.19" evidence="8"/>
<evidence type="ECO:0000256" key="7">
    <source>
        <dbReference type="ARBA" id="ARBA00049339"/>
    </source>
</evidence>
<organism evidence="12">
    <name type="scientific">Caldiarchaeum subterraneum</name>
    <dbReference type="NCBI Taxonomy" id="311458"/>
    <lineage>
        <taxon>Archaea</taxon>
        <taxon>Nitrososphaerota</taxon>
        <taxon>Candidatus Caldarchaeales</taxon>
        <taxon>Candidatus Caldarchaeaceae</taxon>
        <taxon>Candidatus Caldarchaeum</taxon>
    </lineage>
</organism>
<dbReference type="InterPro" id="IPR008909">
    <property type="entry name" value="DALR_anticod-bd"/>
</dbReference>
<proteinExistence type="inferred from homology"/>
<dbReference type="InterPro" id="IPR001278">
    <property type="entry name" value="Arg-tRNA-ligase"/>
</dbReference>
<dbReference type="SMART" id="SM01016">
    <property type="entry name" value="Arg_tRNA_synt_N"/>
    <property type="match status" value="1"/>
</dbReference>
<dbReference type="InterPro" id="IPR014729">
    <property type="entry name" value="Rossmann-like_a/b/a_fold"/>
</dbReference>
<reference evidence="12" key="1">
    <citation type="journal article" date="2020" name="mSystems">
        <title>Genome- and Community-Level Interaction Insights into Carbon Utilization and Element Cycling Functions of Hydrothermarchaeota in Hydrothermal Sediment.</title>
        <authorList>
            <person name="Zhou Z."/>
            <person name="Liu Y."/>
            <person name="Xu W."/>
            <person name="Pan J."/>
            <person name="Luo Z.H."/>
            <person name="Li M."/>
        </authorList>
    </citation>
    <scope>NUCLEOTIDE SEQUENCE [LARGE SCALE GENOMIC DNA]</scope>
    <source>
        <strain evidence="12">SpSt-1056</strain>
    </source>
</reference>
<gene>
    <name evidence="8" type="primary">argS</name>
    <name evidence="12" type="ORF">ENM11_08470</name>
</gene>
<keyword evidence="4 8" id="KW-0067">ATP-binding</keyword>
<accession>A0A7C5LDA3</accession>
<evidence type="ECO:0000256" key="8">
    <source>
        <dbReference type="HAMAP-Rule" id="MF_00123"/>
    </source>
</evidence>
<dbReference type="HAMAP" id="MF_00123">
    <property type="entry name" value="Arg_tRNA_synth"/>
    <property type="match status" value="1"/>
</dbReference>
<keyword evidence="8" id="KW-0963">Cytoplasm</keyword>
<dbReference type="Gene3D" id="3.30.1360.70">
    <property type="entry name" value="Arginyl tRNA synthetase N-terminal domain"/>
    <property type="match status" value="1"/>
</dbReference>
<comment type="catalytic activity">
    <reaction evidence="7 8">
        <text>tRNA(Arg) + L-arginine + ATP = L-arginyl-tRNA(Arg) + AMP + diphosphate</text>
        <dbReference type="Rhea" id="RHEA:20301"/>
        <dbReference type="Rhea" id="RHEA-COMP:9658"/>
        <dbReference type="Rhea" id="RHEA-COMP:9673"/>
        <dbReference type="ChEBI" id="CHEBI:30616"/>
        <dbReference type="ChEBI" id="CHEBI:32682"/>
        <dbReference type="ChEBI" id="CHEBI:33019"/>
        <dbReference type="ChEBI" id="CHEBI:78442"/>
        <dbReference type="ChEBI" id="CHEBI:78513"/>
        <dbReference type="ChEBI" id="CHEBI:456215"/>
        <dbReference type="EC" id="6.1.1.19"/>
    </reaction>
</comment>
<evidence type="ECO:0000256" key="1">
    <source>
        <dbReference type="ARBA" id="ARBA00005594"/>
    </source>
</evidence>
<dbReference type="InterPro" id="IPR009080">
    <property type="entry name" value="tRNAsynth_Ia_anticodon-bd"/>
</dbReference>
<evidence type="ECO:0000256" key="2">
    <source>
        <dbReference type="ARBA" id="ARBA00022598"/>
    </source>
</evidence>
<dbReference type="Gene3D" id="1.10.730.10">
    <property type="entry name" value="Isoleucyl-tRNA Synthetase, Domain 1"/>
    <property type="match status" value="1"/>
</dbReference>
<sequence>MTGLKNLFEEIRELLKKAGLAEARLEVPKQLAYGDVSTNAAFELGKKTGQNPYQVAKEIASRIDLSTSRLVASVEAVPPGYLNFHARWDELARDILEEAVNMGSRFGETNVGQGRYVLIEHTSVNPNKALHIGHARNTCLGDSLARLLVKTGHKVSVANYIDDSGAQMAEILLAFLKLGYSITPPPGVRFDDYCGRIYSEVSRKIEADPYLNAERRKISAALEDRSSEVFTLNRSIVERVLKDQLQTCWRLGARYDILNRESDILLFDLWSEVFEKLREKDSVYLSQDGVKKGCWMMRLDDHPTLSREGDEVLVKSDGTTTYVARDIAYAAWKLGLLSRDFTYSKWTINPDGTPLYLTDFNGDERPKFGSAEATINVVDVRQRRPQEIVRHALKKLGADPSRYVHYAYEVVSLSRADAEKLNIALQQQSFVHMSGRAGIYINVDPLLDYIKEKAIAGASTRHPEWSREKLEEVGEKIAVAAFRYFMLRSDPEKMIVFDSEEASDIEGDTGPYIQYAYARATRILEKADVRPSSKPYSSQLEKEEKQLLKTIGMLPLVFAEAARMLSVGRVVSYLRELAVVFNDFYERCPVLTAQEDVKAFRLAVVEGFRTALTSASWVVGLPLLEEM</sequence>
<dbReference type="GO" id="GO:0004814">
    <property type="term" value="F:arginine-tRNA ligase activity"/>
    <property type="evidence" value="ECO:0007669"/>
    <property type="project" value="UniProtKB-UniRule"/>
</dbReference>
<dbReference type="InterPro" id="IPR035684">
    <property type="entry name" value="ArgRS_core"/>
</dbReference>
<name>A0A7C5LDA3_CALS0</name>
<evidence type="ECO:0000259" key="10">
    <source>
        <dbReference type="SMART" id="SM00836"/>
    </source>
</evidence>
<dbReference type="Pfam" id="PF05746">
    <property type="entry name" value="DALR_1"/>
    <property type="match status" value="1"/>
</dbReference>
<dbReference type="Pfam" id="PF00750">
    <property type="entry name" value="tRNA-synt_1d"/>
    <property type="match status" value="1"/>
</dbReference>
<keyword evidence="5 8" id="KW-0648">Protein biosynthesis</keyword>
<dbReference type="Gene3D" id="3.40.50.620">
    <property type="entry name" value="HUPs"/>
    <property type="match status" value="1"/>
</dbReference>
<comment type="caution">
    <text evidence="12">The sequence shown here is derived from an EMBL/GenBank/DDBJ whole genome shotgun (WGS) entry which is preliminary data.</text>
</comment>
<dbReference type="GO" id="GO:0005524">
    <property type="term" value="F:ATP binding"/>
    <property type="evidence" value="ECO:0007669"/>
    <property type="project" value="UniProtKB-UniRule"/>
</dbReference>
<comment type="similarity">
    <text evidence="1 8 9">Belongs to the class-I aminoacyl-tRNA synthetase family.</text>
</comment>
<keyword evidence="6 8" id="KW-0030">Aminoacyl-tRNA synthetase</keyword>
<evidence type="ECO:0000256" key="6">
    <source>
        <dbReference type="ARBA" id="ARBA00023146"/>
    </source>
</evidence>
<dbReference type="NCBIfam" id="NF002447">
    <property type="entry name" value="PRK01611.3-4"/>
    <property type="match status" value="1"/>
</dbReference>
<feature type="domain" description="Arginyl tRNA synthetase N-terminal" evidence="11">
    <location>
        <begin position="2"/>
        <end position="86"/>
    </location>
</feature>
<dbReference type="AlphaFoldDB" id="A0A7C5LDA3"/>
<dbReference type="PANTHER" id="PTHR11956">
    <property type="entry name" value="ARGINYL-TRNA SYNTHETASE"/>
    <property type="match status" value="1"/>
</dbReference>
<dbReference type="InterPro" id="IPR036695">
    <property type="entry name" value="Arg-tRNA-synth_N_sf"/>
</dbReference>
<evidence type="ECO:0000256" key="5">
    <source>
        <dbReference type="ARBA" id="ARBA00022917"/>
    </source>
</evidence>
<dbReference type="Pfam" id="PF03485">
    <property type="entry name" value="Arg_tRNA_synt_N"/>
    <property type="match status" value="1"/>
</dbReference>
<dbReference type="SUPFAM" id="SSF55190">
    <property type="entry name" value="Arginyl-tRNA synthetase (ArgRS), N-terminal 'additional' domain"/>
    <property type="match status" value="1"/>
</dbReference>
<keyword evidence="2 8" id="KW-0436">Ligase</keyword>
<dbReference type="SUPFAM" id="SSF52374">
    <property type="entry name" value="Nucleotidylyl transferase"/>
    <property type="match status" value="1"/>
</dbReference>
<feature type="short sequence motif" description="'HIGH' region" evidence="8">
    <location>
        <begin position="124"/>
        <end position="134"/>
    </location>
</feature>
<feature type="domain" description="DALR anticodon binding" evidence="10">
    <location>
        <begin position="513"/>
        <end position="627"/>
    </location>
</feature>
<keyword evidence="3 8" id="KW-0547">Nucleotide-binding</keyword>